<sequence>MDSSRGWNPFKHPILPPVVASQVCTTNKSASTIPTVSSASTGGLGLPVSSSGSNSSSVQSSPVNPMVWADVVKGLHTGLKSGLKPVDNTSIPTESDVSTLPESEGVSSVVGIASLELPDSQPEVFTGMTSAQVGEHAADVTDACSRNPTGLPDVGPKFSAGLDSDGPVITDTHVPGLATGVGLMMIVAVGLASSSFGPGNACSSGPPVGPLLSEISGPTAFNTGPGLSSSGLQSDQTNSGPVHSESGVGVAYDNLGHANFGPVEASGLGNSGTSSGFPDGPASSPSRLVFGPKSGMHPVSDGLVDTKQNVATHFSTRSLQFGSMSPTKVHDDLMFACDKNVRRLLCPRGLVWWLLNPPPPRDDDGFMPVQSKKWRVKKPNTGGPNGMSSEAVDPVSVGPISVGPKDVGLVDVPHVVGPLPMPKGNMRDKGKIPVSNQFDSLGGPVLDDFDDFFDGVTGLWESERQTAHYYIEYGFKPPDFVFEKWSPKLKVYYSQLTKVDSTDPGGPSKVIEEDELIGESDEEPPDGLLLG</sequence>
<reference evidence="1 2" key="2">
    <citation type="journal article" date="2022" name="Mol. Ecol. Resour.">
        <title>The genomes of chicory, endive, great burdock and yacon provide insights into Asteraceae paleo-polyploidization history and plant inulin production.</title>
        <authorList>
            <person name="Fan W."/>
            <person name="Wang S."/>
            <person name="Wang H."/>
            <person name="Wang A."/>
            <person name="Jiang F."/>
            <person name="Liu H."/>
            <person name="Zhao H."/>
            <person name="Xu D."/>
            <person name="Zhang Y."/>
        </authorList>
    </citation>
    <scope>NUCLEOTIDE SEQUENCE [LARGE SCALE GENOMIC DNA]</scope>
    <source>
        <strain evidence="2">cv. Yunnan</strain>
        <tissue evidence="1">Leaves</tissue>
    </source>
</reference>
<evidence type="ECO:0000313" key="2">
    <source>
        <dbReference type="Proteomes" id="UP001056120"/>
    </source>
</evidence>
<gene>
    <name evidence="1" type="ORF">L1987_53870</name>
</gene>
<evidence type="ECO:0000313" key="1">
    <source>
        <dbReference type="EMBL" id="KAI3763412.1"/>
    </source>
</evidence>
<name>A0ACB9EX42_9ASTR</name>
<organism evidence="1 2">
    <name type="scientific">Smallanthus sonchifolius</name>
    <dbReference type="NCBI Taxonomy" id="185202"/>
    <lineage>
        <taxon>Eukaryota</taxon>
        <taxon>Viridiplantae</taxon>
        <taxon>Streptophyta</taxon>
        <taxon>Embryophyta</taxon>
        <taxon>Tracheophyta</taxon>
        <taxon>Spermatophyta</taxon>
        <taxon>Magnoliopsida</taxon>
        <taxon>eudicotyledons</taxon>
        <taxon>Gunneridae</taxon>
        <taxon>Pentapetalae</taxon>
        <taxon>asterids</taxon>
        <taxon>campanulids</taxon>
        <taxon>Asterales</taxon>
        <taxon>Asteraceae</taxon>
        <taxon>Asteroideae</taxon>
        <taxon>Heliantheae alliance</taxon>
        <taxon>Millerieae</taxon>
        <taxon>Smallanthus</taxon>
    </lineage>
</organism>
<dbReference type="Proteomes" id="UP001056120">
    <property type="component" value="Linkage Group LG17"/>
</dbReference>
<comment type="caution">
    <text evidence="1">The sequence shown here is derived from an EMBL/GenBank/DDBJ whole genome shotgun (WGS) entry which is preliminary data.</text>
</comment>
<proteinExistence type="predicted"/>
<reference evidence="2" key="1">
    <citation type="journal article" date="2022" name="Mol. Ecol. Resour.">
        <title>The genomes of chicory, endive, great burdock and yacon provide insights into Asteraceae palaeo-polyploidization history and plant inulin production.</title>
        <authorList>
            <person name="Fan W."/>
            <person name="Wang S."/>
            <person name="Wang H."/>
            <person name="Wang A."/>
            <person name="Jiang F."/>
            <person name="Liu H."/>
            <person name="Zhao H."/>
            <person name="Xu D."/>
            <person name="Zhang Y."/>
        </authorList>
    </citation>
    <scope>NUCLEOTIDE SEQUENCE [LARGE SCALE GENOMIC DNA]</scope>
    <source>
        <strain evidence="2">cv. Yunnan</strain>
    </source>
</reference>
<dbReference type="EMBL" id="CM042034">
    <property type="protein sequence ID" value="KAI3763412.1"/>
    <property type="molecule type" value="Genomic_DNA"/>
</dbReference>
<protein>
    <submittedName>
        <fullName evidence="1">Uncharacterized protein</fullName>
    </submittedName>
</protein>
<keyword evidence="2" id="KW-1185">Reference proteome</keyword>
<accession>A0ACB9EX42</accession>